<dbReference type="PANTHER" id="PTHR12891">
    <property type="entry name" value="DNA REPAIR/TRANSCRIPTION PROTEIN MET18/MMS19"/>
    <property type="match status" value="1"/>
</dbReference>
<keyword evidence="1" id="KW-0234">DNA repair</keyword>
<reference evidence="3 4" key="1">
    <citation type="submission" date="2021-06" db="EMBL/GenBank/DDBJ databases">
        <authorList>
            <person name="Palmer J.M."/>
        </authorList>
    </citation>
    <scope>NUCLEOTIDE SEQUENCE [LARGE SCALE GENOMIC DNA]</scope>
    <source>
        <strain evidence="3 4">GA_2019</strain>
        <tissue evidence="3">Muscle</tissue>
    </source>
</reference>
<keyword evidence="1" id="KW-0539">Nucleus</keyword>
<dbReference type="PANTHER" id="PTHR12891:SF0">
    <property type="entry name" value="MMS19 NUCLEOTIDE EXCISION REPAIR PROTEIN HOMOLOG"/>
    <property type="match status" value="1"/>
</dbReference>
<sequence>HTRFSVDEVVQACRSLQKIAEQVQDDEETSHCFHDIIIPRLLSLALQAALQSEQRGEGSSGRSSPLLEEVVLSAVVSVISTACSRLQTTLSVFMCVWFPVGLFRVTRFAEQMASRAVSLFLDGDVSFLPDNSFPSHIQLLQVAKALLLRYHPLFSVLTDKVKSLTNALCQCLIKNAQVLKNLTRSVQLFSLLDDTDLGLMAADGFLLLMSDSANVLNRDCHADVRIMYRQRFFSENSAKLVQGFNAAPQGRRLEPCKVDSFT</sequence>
<accession>A0ABV0NJ80</accession>
<organism evidence="3 4">
    <name type="scientific">Goodea atripinnis</name>
    <dbReference type="NCBI Taxonomy" id="208336"/>
    <lineage>
        <taxon>Eukaryota</taxon>
        <taxon>Metazoa</taxon>
        <taxon>Chordata</taxon>
        <taxon>Craniata</taxon>
        <taxon>Vertebrata</taxon>
        <taxon>Euteleostomi</taxon>
        <taxon>Actinopterygii</taxon>
        <taxon>Neopterygii</taxon>
        <taxon>Teleostei</taxon>
        <taxon>Neoteleostei</taxon>
        <taxon>Acanthomorphata</taxon>
        <taxon>Ovalentaria</taxon>
        <taxon>Atherinomorphae</taxon>
        <taxon>Cyprinodontiformes</taxon>
        <taxon>Goodeidae</taxon>
        <taxon>Goodea</taxon>
    </lineage>
</organism>
<feature type="domain" description="MMS19 C-terminal" evidence="2">
    <location>
        <begin position="173"/>
        <end position="249"/>
    </location>
</feature>
<gene>
    <name evidence="3" type="ORF">GOODEAATRI_010966</name>
</gene>
<dbReference type="Proteomes" id="UP001476798">
    <property type="component" value="Unassembled WGS sequence"/>
</dbReference>
<dbReference type="InterPro" id="IPR024687">
    <property type="entry name" value="MMS19_C"/>
</dbReference>
<evidence type="ECO:0000313" key="3">
    <source>
        <dbReference type="EMBL" id="MEQ2171466.1"/>
    </source>
</evidence>
<comment type="function">
    <text evidence="1">Key component of the cytosolic iron-sulfur protein assembly (CIA) complex, a multiprotein complex that mediates the incorporation of iron-sulfur cluster into apoproteins specifically involved in DNA metabolism and genomic integrity. In the CIA complex, MMS19 acts as an adapter between early-acting CIA components and a subset of cellular target iron-sulfur proteins.</text>
</comment>
<evidence type="ECO:0000256" key="1">
    <source>
        <dbReference type="RuleBase" id="RU367072"/>
    </source>
</evidence>
<evidence type="ECO:0000259" key="2">
    <source>
        <dbReference type="Pfam" id="PF12460"/>
    </source>
</evidence>
<comment type="caution">
    <text evidence="3">The sequence shown here is derived from an EMBL/GenBank/DDBJ whole genome shotgun (WGS) entry which is preliminary data.</text>
</comment>
<name>A0ABV0NJ80_9TELE</name>
<protein>
    <recommendedName>
        <fullName evidence="1">MMS19 nucleotide excision repair protein</fullName>
    </recommendedName>
</protein>
<keyword evidence="1" id="KW-0206">Cytoskeleton</keyword>
<dbReference type="InterPro" id="IPR039920">
    <property type="entry name" value="MMS19"/>
</dbReference>
<comment type="subunit">
    <text evidence="1">Component of the CIA complex.</text>
</comment>
<proteinExistence type="inferred from homology"/>
<keyword evidence="1" id="KW-0963">Cytoplasm</keyword>
<dbReference type="EMBL" id="JAHRIO010040639">
    <property type="protein sequence ID" value="MEQ2171466.1"/>
    <property type="molecule type" value="Genomic_DNA"/>
</dbReference>
<keyword evidence="4" id="KW-1185">Reference proteome</keyword>
<feature type="non-terminal residue" evidence="3">
    <location>
        <position position="1"/>
    </location>
</feature>
<dbReference type="Pfam" id="PF12460">
    <property type="entry name" value="MMS19_C"/>
    <property type="match status" value="1"/>
</dbReference>
<keyword evidence="1" id="KW-0227">DNA damage</keyword>
<comment type="similarity">
    <text evidence="1">Belongs to the MET18/MMS19 family.</text>
</comment>
<comment type="subcellular location">
    <subcellularLocation>
        <location evidence="1">Cytoplasm</location>
        <location evidence="1">Cytoskeleton</location>
        <location evidence="1">Spindle</location>
    </subcellularLocation>
    <subcellularLocation>
        <location evidence="1">Nucleus</location>
    </subcellularLocation>
</comment>
<evidence type="ECO:0000313" key="4">
    <source>
        <dbReference type="Proteomes" id="UP001476798"/>
    </source>
</evidence>